<dbReference type="RefSeq" id="WP_094015789.1">
    <property type="nucleotide sequence ID" value="NZ_NMQW01000022.1"/>
</dbReference>
<evidence type="ECO:0000256" key="5">
    <source>
        <dbReference type="PROSITE-ProRule" id="PRU00169"/>
    </source>
</evidence>
<reference evidence="7 8" key="1">
    <citation type="submission" date="2017-07" db="EMBL/GenBank/DDBJ databases">
        <title>Genome sequencing and assembly of Paenibacillus rigui.</title>
        <authorList>
            <person name="Mayilraj S."/>
        </authorList>
    </citation>
    <scope>NUCLEOTIDE SEQUENCE [LARGE SCALE GENOMIC DNA]</scope>
    <source>
        <strain evidence="7 8">JCM 16352</strain>
    </source>
</reference>
<dbReference type="PANTHER" id="PTHR43214">
    <property type="entry name" value="TWO-COMPONENT RESPONSE REGULATOR"/>
    <property type="match status" value="1"/>
</dbReference>
<dbReference type="InterPro" id="IPR058245">
    <property type="entry name" value="NreC/VraR/RcsB-like_REC"/>
</dbReference>
<dbReference type="EMBL" id="NMQW01000022">
    <property type="protein sequence ID" value="OXM85428.1"/>
    <property type="molecule type" value="Genomic_DNA"/>
</dbReference>
<dbReference type="PROSITE" id="PS50110">
    <property type="entry name" value="RESPONSE_REGULATORY"/>
    <property type="match status" value="1"/>
</dbReference>
<keyword evidence="4" id="KW-0804">Transcription</keyword>
<keyword evidence="1 5" id="KW-0597">Phosphoprotein</keyword>
<dbReference type="InterPro" id="IPR016032">
    <property type="entry name" value="Sig_transdc_resp-reg_C-effctor"/>
</dbReference>
<gene>
    <name evidence="7" type="ORF">CF651_15575</name>
</gene>
<keyword evidence="8" id="KW-1185">Reference proteome</keyword>
<dbReference type="GO" id="GO:0000160">
    <property type="term" value="P:phosphorelay signal transduction system"/>
    <property type="evidence" value="ECO:0007669"/>
    <property type="project" value="InterPro"/>
</dbReference>
<dbReference type="Proteomes" id="UP000215509">
    <property type="component" value="Unassembled WGS sequence"/>
</dbReference>
<keyword evidence="3 7" id="KW-0238">DNA-binding</keyword>
<evidence type="ECO:0000313" key="7">
    <source>
        <dbReference type="EMBL" id="OXM85428.1"/>
    </source>
</evidence>
<dbReference type="OrthoDB" id="192836at2"/>
<dbReference type="SUPFAM" id="SSF46894">
    <property type="entry name" value="C-terminal effector domain of the bipartite response regulators"/>
    <property type="match status" value="1"/>
</dbReference>
<dbReference type="GO" id="GO:0006355">
    <property type="term" value="P:regulation of DNA-templated transcription"/>
    <property type="evidence" value="ECO:0007669"/>
    <property type="project" value="InterPro"/>
</dbReference>
<accession>A0A229UPT0</accession>
<dbReference type="CDD" id="cd17535">
    <property type="entry name" value="REC_NarL-like"/>
    <property type="match status" value="1"/>
</dbReference>
<dbReference type="InterPro" id="IPR039420">
    <property type="entry name" value="WalR-like"/>
</dbReference>
<proteinExistence type="predicted"/>
<sequence>MKPIDVFVCEDDPMFRELFVDYLSRQEDLRVVGSASYKHQLISAIDTIPMDVLVLDINLSGTNYDGLEAAIEIKSKQPELQIIVLSSLDGEDVMLHAVSYGRVTNYITKEHYRDLPEAIRMAHLRQSGLHHSSAGKLLSQLSHKENEELKRKITPKQIEILQLLDQGYSRKEIADKLFYNEQSINNELCKISNVVKGKFPYLEWLRLKKHNTIHILELAKQLGILS</sequence>
<evidence type="ECO:0000256" key="4">
    <source>
        <dbReference type="ARBA" id="ARBA00023163"/>
    </source>
</evidence>
<dbReference type="PANTHER" id="PTHR43214:SF43">
    <property type="entry name" value="TWO-COMPONENT RESPONSE REGULATOR"/>
    <property type="match status" value="1"/>
</dbReference>
<dbReference type="InterPro" id="IPR001789">
    <property type="entry name" value="Sig_transdc_resp-reg_receiver"/>
</dbReference>
<evidence type="ECO:0000256" key="2">
    <source>
        <dbReference type="ARBA" id="ARBA00023015"/>
    </source>
</evidence>
<keyword evidence="2" id="KW-0805">Transcription regulation</keyword>
<evidence type="ECO:0000256" key="1">
    <source>
        <dbReference type="ARBA" id="ARBA00022553"/>
    </source>
</evidence>
<name>A0A229UPT0_9BACL</name>
<dbReference type="SUPFAM" id="SSF52172">
    <property type="entry name" value="CheY-like"/>
    <property type="match status" value="1"/>
</dbReference>
<protein>
    <submittedName>
        <fullName evidence="7">DNA-binding response regulator</fullName>
    </submittedName>
</protein>
<dbReference type="Gene3D" id="3.40.50.2300">
    <property type="match status" value="1"/>
</dbReference>
<dbReference type="AlphaFoldDB" id="A0A229UPT0"/>
<dbReference type="SMART" id="SM00448">
    <property type="entry name" value="REC"/>
    <property type="match status" value="1"/>
</dbReference>
<comment type="caution">
    <text evidence="7">The sequence shown here is derived from an EMBL/GenBank/DDBJ whole genome shotgun (WGS) entry which is preliminary data.</text>
</comment>
<feature type="domain" description="Response regulatory" evidence="6">
    <location>
        <begin position="5"/>
        <end position="124"/>
    </location>
</feature>
<feature type="modified residue" description="4-aspartylphosphate" evidence="5">
    <location>
        <position position="56"/>
    </location>
</feature>
<organism evidence="7 8">
    <name type="scientific">Paenibacillus rigui</name>
    <dbReference type="NCBI Taxonomy" id="554312"/>
    <lineage>
        <taxon>Bacteria</taxon>
        <taxon>Bacillati</taxon>
        <taxon>Bacillota</taxon>
        <taxon>Bacilli</taxon>
        <taxon>Bacillales</taxon>
        <taxon>Paenibacillaceae</taxon>
        <taxon>Paenibacillus</taxon>
    </lineage>
</organism>
<dbReference type="GO" id="GO:0003677">
    <property type="term" value="F:DNA binding"/>
    <property type="evidence" value="ECO:0007669"/>
    <property type="project" value="UniProtKB-KW"/>
</dbReference>
<evidence type="ECO:0000259" key="6">
    <source>
        <dbReference type="PROSITE" id="PS50110"/>
    </source>
</evidence>
<evidence type="ECO:0000313" key="8">
    <source>
        <dbReference type="Proteomes" id="UP000215509"/>
    </source>
</evidence>
<evidence type="ECO:0000256" key="3">
    <source>
        <dbReference type="ARBA" id="ARBA00023125"/>
    </source>
</evidence>
<dbReference type="InterPro" id="IPR011006">
    <property type="entry name" value="CheY-like_superfamily"/>
</dbReference>
<dbReference type="Pfam" id="PF00072">
    <property type="entry name" value="Response_reg"/>
    <property type="match status" value="1"/>
</dbReference>